<protein>
    <submittedName>
        <fullName evidence="2">Uncharacterized protein</fullName>
    </submittedName>
</protein>
<dbReference type="AlphaFoldDB" id="A0A067BM62"/>
<dbReference type="KEGG" id="spar:SPRG_16778"/>
<name>A0A067BM62_SAPPC</name>
<dbReference type="PANTHER" id="PTHR13568:SF9">
    <property type="entry name" value="TRANSMEMBRANE PROTEIN 203"/>
    <property type="match status" value="1"/>
</dbReference>
<feature type="transmembrane region" description="Helical" evidence="1">
    <location>
        <begin position="48"/>
        <end position="68"/>
    </location>
</feature>
<dbReference type="VEuPathDB" id="FungiDB:SPRG_16778"/>
<reference evidence="2 3" key="1">
    <citation type="journal article" date="2013" name="PLoS Genet.">
        <title>Distinctive expansion of potential virulence genes in the genome of the oomycete fish pathogen Saprolegnia parasitica.</title>
        <authorList>
            <person name="Jiang R.H."/>
            <person name="de Bruijn I."/>
            <person name="Haas B.J."/>
            <person name="Belmonte R."/>
            <person name="Lobach L."/>
            <person name="Christie J."/>
            <person name="van den Ackerveken G."/>
            <person name="Bottin A."/>
            <person name="Bulone V."/>
            <person name="Diaz-Moreno S.M."/>
            <person name="Dumas B."/>
            <person name="Fan L."/>
            <person name="Gaulin E."/>
            <person name="Govers F."/>
            <person name="Grenville-Briggs L.J."/>
            <person name="Horner N.R."/>
            <person name="Levin J.Z."/>
            <person name="Mammella M."/>
            <person name="Meijer H.J."/>
            <person name="Morris P."/>
            <person name="Nusbaum C."/>
            <person name="Oome S."/>
            <person name="Phillips A.J."/>
            <person name="van Rooyen D."/>
            <person name="Rzeszutek E."/>
            <person name="Saraiva M."/>
            <person name="Secombes C.J."/>
            <person name="Seidl M.F."/>
            <person name="Snel B."/>
            <person name="Stassen J.H."/>
            <person name="Sykes S."/>
            <person name="Tripathy S."/>
            <person name="van den Berg H."/>
            <person name="Vega-Arreguin J.C."/>
            <person name="Wawra S."/>
            <person name="Young S.K."/>
            <person name="Zeng Q."/>
            <person name="Dieguez-Uribeondo J."/>
            <person name="Russ C."/>
            <person name="Tyler B.M."/>
            <person name="van West P."/>
        </authorList>
    </citation>
    <scope>NUCLEOTIDE SEQUENCE [LARGE SCALE GENOMIC DNA]</scope>
    <source>
        <strain evidence="2 3">CBS 223.65</strain>
    </source>
</reference>
<gene>
    <name evidence="2" type="ORF">SPRG_16778</name>
</gene>
<dbReference type="GeneID" id="24138370"/>
<feature type="transmembrane region" description="Helical" evidence="1">
    <location>
        <begin position="137"/>
        <end position="154"/>
    </location>
</feature>
<evidence type="ECO:0000313" key="2">
    <source>
        <dbReference type="EMBL" id="KDO17820.1"/>
    </source>
</evidence>
<feature type="transmembrane region" description="Helical" evidence="1">
    <location>
        <begin position="241"/>
        <end position="267"/>
    </location>
</feature>
<dbReference type="PANTHER" id="PTHR13568">
    <property type="entry name" value="FAM11A, B PROTEIN"/>
    <property type="match status" value="1"/>
</dbReference>
<dbReference type="InterPro" id="IPR019396">
    <property type="entry name" value="TM_Fragile-X-F-assoc"/>
</dbReference>
<keyword evidence="1" id="KW-1133">Transmembrane helix</keyword>
<dbReference type="EMBL" id="KK583559">
    <property type="protein sequence ID" value="KDO17820.1"/>
    <property type="molecule type" value="Genomic_DNA"/>
</dbReference>
<feature type="transmembrane region" description="Helical" evidence="1">
    <location>
        <begin position="166"/>
        <end position="191"/>
    </location>
</feature>
<evidence type="ECO:0000313" key="3">
    <source>
        <dbReference type="Proteomes" id="UP000030745"/>
    </source>
</evidence>
<feature type="transmembrane region" description="Helical" evidence="1">
    <location>
        <begin position="80"/>
        <end position="99"/>
    </location>
</feature>
<accession>A0A067BM62</accession>
<sequence length="319" mass="34974">MSTRTLDALPASFADVPRAVVNAGGITGYVTKTISVHISSNPSTGTKLCAYLASLLTSLPLLLLPLFVALKSDGDIDWTWAHTLIPLWILDALLFPIYFHLTRAHDTADTVVDGDINADTTALLSTTPKTIMTKTQMLSLVFTILTQVLVTLRLDGHLAWKWSYISLPYCLVMVFDPSITSVLQVLQAIFVAQKLDMELSWSWAVILLPTWLPAFLIVFVLPSIVFVSMMSATEENAQPSFLRALVAFVGLVVSLGLVFGPQLLLVLRLAYVAFPALYIVWPWFLLYGLFVLGGLAHVFVSPAEKDIENVSVTVSYGTV</sequence>
<dbReference type="OrthoDB" id="72976at2759"/>
<keyword evidence="1" id="KW-0812">Transmembrane</keyword>
<dbReference type="OMA" id="DIAWTWA"/>
<evidence type="ECO:0000256" key="1">
    <source>
        <dbReference type="SAM" id="Phobius"/>
    </source>
</evidence>
<dbReference type="RefSeq" id="XP_012211476.1">
    <property type="nucleotide sequence ID" value="XM_012356086.1"/>
</dbReference>
<keyword evidence="3" id="KW-1185">Reference proteome</keyword>
<dbReference type="STRING" id="695850.A0A067BM62"/>
<organism evidence="2 3">
    <name type="scientific">Saprolegnia parasitica (strain CBS 223.65)</name>
    <dbReference type="NCBI Taxonomy" id="695850"/>
    <lineage>
        <taxon>Eukaryota</taxon>
        <taxon>Sar</taxon>
        <taxon>Stramenopiles</taxon>
        <taxon>Oomycota</taxon>
        <taxon>Saprolegniomycetes</taxon>
        <taxon>Saprolegniales</taxon>
        <taxon>Saprolegniaceae</taxon>
        <taxon>Saprolegnia</taxon>
    </lineage>
</organism>
<keyword evidence="1" id="KW-0472">Membrane</keyword>
<feature type="transmembrane region" description="Helical" evidence="1">
    <location>
        <begin position="279"/>
        <end position="300"/>
    </location>
</feature>
<feature type="transmembrane region" description="Helical" evidence="1">
    <location>
        <begin position="203"/>
        <end position="229"/>
    </location>
</feature>
<proteinExistence type="predicted"/>
<dbReference type="Proteomes" id="UP000030745">
    <property type="component" value="Unassembled WGS sequence"/>
</dbReference>